<dbReference type="Pfam" id="PF12791">
    <property type="entry name" value="RsgI_N"/>
    <property type="match status" value="1"/>
</dbReference>
<name>A0A417YFJ2_9BACI</name>
<keyword evidence="10" id="KW-1185">Reference proteome</keyword>
<feature type="compositionally biased region" description="Low complexity" evidence="6">
    <location>
        <begin position="358"/>
        <end position="379"/>
    </location>
</feature>
<gene>
    <name evidence="9" type="ORF">D1B31_22420</name>
</gene>
<evidence type="ECO:0000256" key="6">
    <source>
        <dbReference type="SAM" id="MobiDB-lite"/>
    </source>
</evidence>
<keyword evidence="3 7" id="KW-0812">Transmembrane</keyword>
<evidence type="ECO:0000256" key="1">
    <source>
        <dbReference type="ARBA" id="ARBA00004162"/>
    </source>
</evidence>
<dbReference type="OrthoDB" id="9800626at2"/>
<dbReference type="RefSeq" id="WP_118924684.1">
    <property type="nucleotide sequence ID" value="NZ_QWEG01000023.1"/>
</dbReference>
<dbReference type="Pfam" id="PF23750">
    <property type="entry name" value="RsgI_M"/>
    <property type="match status" value="1"/>
</dbReference>
<evidence type="ECO:0000259" key="8">
    <source>
        <dbReference type="PROSITE" id="PS51849"/>
    </source>
</evidence>
<feature type="compositionally biased region" description="Basic and acidic residues" evidence="6">
    <location>
        <begin position="221"/>
        <end position="357"/>
    </location>
</feature>
<dbReference type="PROSITE" id="PS51849">
    <property type="entry name" value="RSGI_N"/>
    <property type="match status" value="1"/>
</dbReference>
<feature type="domain" description="RsgI N-terminal anti-sigma" evidence="8">
    <location>
        <begin position="2"/>
        <end position="50"/>
    </location>
</feature>
<evidence type="ECO:0000256" key="5">
    <source>
        <dbReference type="ARBA" id="ARBA00023136"/>
    </source>
</evidence>
<evidence type="ECO:0000256" key="4">
    <source>
        <dbReference type="ARBA" id="ARBA00022989"/>
    </source>
</evidence>
<organism evidence="9 10">
    <name type="scientific">Neobacillus notoginsengisoli</name>
    <dbReference type="NCBI Taxonomy" id="1578198"/>
    <lineage>
        <taxon>Bacteria</taxon>
        <taxon>Bacillati</taxon>
        <taxon>Bacillota</taxon>
        <taxon>Bacilli</taxon>
        <taxon>Bacillales</taxon>
        <taxon>Bacillaceae</taxon>
        <taxon>Neobacillus</taxon>
    </lineage>
</organism>
<dbReference type="Proteomes" id="UP000284416">
    <property type="component" value="Unassembled WGS sequence"/>
</dbReference>
<reference evidence="9 10" key="1">
    <citation type="journal article" date="2017" name="Int. J. Syst. Evol. Microbiol.">
        <title>Bacillus notoginsengisoli sp. nov., a novel bacterium isolated from the rhizosphere of Panax notoginseng.</title>
        <authorList>
            <person name="Zhang M.Y."/>
            <person name="Cheng J."/>
            <person name="Cai Y."/>
            <person name="Zhang T.Y."/>
            <person name="Wu Y.Y."/>
            <person name="Manikprabhu D."/>
            <person name="Li W.J."/>
            <person name="Zhang Y.X."/>
        </authorList>
    </citation>
    <scope>NUCLEOTIDE SEQUENCE [LARGE SCALE GENOMIC DNA]</scope>
    <source>
        <strain evidence="9 10">JCM 30743</strain>
    </source>
</reference>
<dbReference type="InterPro" id="IPR055431">
    <property type="entry name" value="RsgI_M"/>
</dbReference>
<comment type="caution">
    <text evidence="9">The sequence shown here is derived from an EMBL/GenBank/DDBJ whole genome shotgun (WGS) entry which is preliminary data.</text>
</comment>
<dbReference type="GO" id="GO:0005886">
    <property type="term" value="C:plasma membrane"/>
    <property type="evidence" value="ECO:0007669"/>
    <property type="project" value="UniProtKB-SubCell"/>
</dbReference>
<keyword evidence="4 7" id="KW-1133">Transmembrane helix</keyword>
<keyword evidence="2" id="KW-1003">Cell membrane</keyword>
<feature type="transmembrane region" description="Helical" evidence="7">
    <location>
        <begin position="64"/>
        <end position="82"/>
    </location>
</feature>
<dbReference type="EMBL" id="QWEG01000023">
    <property type="protein sequence ID" value="RHW31433.1"/>
    <property type="molecule type" value="Genomic_DNA"/>
</dbReference>
<evidence type="ECO:0000313" key="9">
    <source>
        <dbReference type="EMBL" id="RHW31433.1"/>
    </source>
</evidence>
<proteinExistence type="predicted"/>
<dbReference type="AlphaFoldDB" id="A0A417YFJ2"/>
<feature type="region of interest" description="Disordered" evidence="6">
    <location>
        <begin position="221"/>
        <end position="379"/>
    </location>
</feature>
<comment type="subcellular location">
    <subcellularLocation>
        <location evidence="1">Cell membrane</location>
        <topology evidence="1">Single-pass membrane protein</topology>
    </subcellularLocation>
</comment>
<protein>
    <recommendedName>
        <fullName evidence="8">RsgI N-terminal anti-sigma domain-containing protein</fullName>
    </recommendedName>
</protein>
<evidence type="ECO:0000256" key="3">
    <source>
        <dbReference type="ARBA" id="ARBA00022692"/>
    </source>
</evidence>
<accession>A0A417YFJ2</accession>
<evidence type="ECO:0000313" key="10">
    <source>
        <dbReference type="Proteomes" id="UP000284416"/>
    </source>
</evidence>
<keyword evidence="5 7" id="KW-0472">Membrane</keyword>
<sequence>MRTGIILDMDESSLTLLTPDGEFIRAAREKRIYSIGEEITFNPSVDKVKKRKFAIGQLTGMKRAWLAAAAVFLLMASAIFPLQSSNKVYAYMSIDVNPSIELGLNEGMKVIKLNAYNPEGKSIVTSLKHWEKESVSKVAEDILSEIRRQGYFSKTNEVIISAVNTNKAKPKAEEKLKETIEVITQKAVKEKHEVRVLNGSQKELKEAHKLGVTAGKYKAEANTKNQAAEKAEKTSAIEKEPKKTPAEALGKDPNEAVREKKDNLPPGLAKKEGHEQPSDKQNHKQKEIPKGHENKHQGQNKDKNNNNNKDNNKGKNKDNNKGENKENNRDKNNGKNKGIEKENNGRENDKRGNENKNRNQNGQKGKGQNQGNQKGKSGK</sequence>
<evidence type="ECO:0000256" key="7">
    <source>
        <dbReference type="SAM" id="Phobius"/>
    </source>
</evidence>
<dbReference type="InterPro" id="IPR024449">
    <property type="entry name" value="Anti-sigma_RsgI_N"/>
</dbReference>
<evidence type="ECO:0000256" key="2">
    <source>
        <dbReference type="ARBA" id="ARBA00022475"/>
    </source>
</evidence>